<organism evidence="1 2">
    <name type="scientific">Dulcicalothrix desertica PCC 7102</name>
    <dbReference type="NCBI Taxonomy" id="232991"/>
    <lineage>
        <taxon>Bacteria</taxon>
        <taxon>Bacillati</taxon>
        <taxon>Cyanobacteriota</taxon>
        <taxon>Cyanophyceae</taxon>
        <taxon>Nostocales</taxon>
        <taxon>Calotrichaceae</taxon>
        <taxon>Dulcicalothrix</taxon>
    </lineage>
</organism>
<dbReference type="AlphaFoldDB" id="A0A433VM28"/>
<evidence type="ECO:0000313" key="2">
    <source>
        <dbReference type="Proteomes" id="UP000271624"/>
    </source>
</evidence>
<accession>A0A433VM28</accession>
<dbReference type="InterPro" id="IPR029044">
    <property type="entry name" value="Nucleotide-diphossugar_trans"/>
</dbReference>
<dbReference type="RefSeq" id="WP_186538336.1">
    <property type="nucleotide sequence ID" value="NZ_RSCL01000005.1"/>
</dbReference>
<dbReference type="SUPFAM" id="SSF53448">
    <property type="entry name" value="Nucleotide-diphospho-sugar transferases"/>
    <property type="match status" value="1"/>
</dbReference>
<sequence>MKANSGVTLQINLAPSDLLYARYTLPHQLRQFAHQVDEILLTLDLHRSSGRFAEGWQERLPKIKDLINECCNKYPHAHLKEVDYSPTAIKNVSSMFFGKSIIPAKDFRGGPFYSYFFGLYTAKNNYIFHLDSDLMFGGGSSTWIAEAVQLLSEKPDVLVCGPLPGPPTSDGSLRSQVAEPELHYSPAFRFSSLSTRYFLLDRERFQSKIKQLPLKYASPRSIIKALVEGNYPYQLPEEVISLAMEEHSLARVEFLGQAPGMWSLHPPYRCQNFYESLPKLIQAVESEDIPEAQRGDHDVNDSLVDWSSARAALKQNRWWKRLRNKWKNKLLNNLLSN</sequence>
<name>A0A433VM28_9CYAN</name>
<dbReference type="EMBL" id="RSCL01000005">
    <property type="protein sequence ID" value="RUT07178.1"/>
    <property type="molecule type" value="Genomic_DNA"/>
</dbReference>
<protein>
    <recommendedName>
        <fullName evidence="3">Glycosyl transferase</fullName>
    </recommendedName>
</protein>
<reference evidence="1" key="1">
    <citation type="submission" date="2018-12" db="EMBL/GenBank/DDBJ databases">
        <authorList>
            <person name="Will S."/>
            <person name="Neumann-Schaal M."/>
            <person name="Henke P."/>
        </authorList>
    </citation>
    <scope>NUCLEOTIDE SEQUENCE</scope>
    <source>
        <strain evidence="1">PCC 7102</strain>
    </source>
</reference>
<dbReference type="Proteomes" id="UP000271624">
    <property type="component" value="Unassembled WGS sequence"/>
</dbReference>
<evidence type="ECO:0008006" key="3">
    <source>
        <dbReference type="Google" id="ProtNLM"/>
    </source>
</evidence>
<reference evidence="1" key="2">
    <citation type="journal article" date="2019" name="Genome Biol. Evol.">
        <title>Day and night: Metabolic profiles and evolutionary relationships of six axenic non-marine cyanobacteria.</title>
        <authorList>
            <person name="Will S.E."/>
            <person name="Henke P."/>
            <person name="Boedeker C."/>
            <person name="Huang S."/>
            <person name="Brinkmann H."/>
            <person name="Rohde M."/>
            <person name="Jarek M."/>
            <person name="Friedl T."/>
            <person name="Seufert S."/>
            <person name="Schumacher M."/>
            <person name="Overmann J."/>
            <person name="Neumann-Schaal M."/>
            <person name="Petersen J."/>
        </authorList>
    </citation>
    <scope>NUCLEOTIDE SEQUENCE [LARGE SCALE GENOMIC DNA]</scope>
    <source>
        <strain evidence="1">PCC 7102</strain>
    </source>
</reference>
<comment type="caution">
    <text evidence="1">The sequence shown here is derived from an EMBL/GenBank/DDBJ whole genome shotgun (WGS) entry which is preliminary data.</text>
</comment>
<gene>
    <name evidence="1" type="ORF">DSM106972_024390</name>
</gene>
<keyword evidence="2" id="KW-1185">Reference proteome</keyword>
<evidence type="ECO:0000313" key="1">
    <source>
        <dbReference type="EMBL" id="RUT07178.1"/>
    </source>
</evidence>
<proteinExistence type="predicted"/>